<name>A0A6C0HWU2_9ZZZZ</name>
<accession>A0A6C0HWU2</accession>
<dbReference type="AlphaFoldDB" id="A0A6C0HWU2"/>
<protein>
    <submittedName>
        <fullName evidence="2">Uncharacterized protein</fullName>
    </submittedName>
</protein>
<dbReference type="InterPro" id="IPR043876">
    <property type="entry name" value="DUF5856"/>
</dbReference>
<dbReference type="Pfam" id="PF19174">
    <property type="entry name" value="DUF5856"/>
    <property type="match status" value="1"/>
</dbReference>
<evidence type="ECO:0000313" key="2">
    <source>
        <dbReference type="EMBL" id="QHT84880.1"/>
    </source>
</evidence>
<organism evidence="2">
    <name type="scientific">viral metagenome</name>
    <dbReference type="NCBI Taxonomy" id="1070528"/>
    <lineage>
        <taxon>unclassified sequences</taxon>
        <taxon>metagenomes</taxon>
        <taxon>organismal metagenomes</taxon>
    </lineage>
</organism>
<dbReference type="EMBL" id="MN740028">
    <property type="protein sequence ID" value="QHT84880.1"/>
    <property type="molecule type" value="Genomic_DNA"/>
</dbReference>
<feature type="region of interest" description="Disordered" evidence="1">
    <location>
        <begin position="1"/>
        <end position="21"/>
    </location>
</feature>
<reference evidence="2" key="1">
    <citation type="journal article" date="2020" name="Nature">
        <title>Giant virus diversity and host interactions through global metagenomics.</title>
        <authorList>
            <person name="Schulz F."/>
            <person name="Roux S."/>
            <person name="Paez-Espino D."/>
            <person name="Jungbluth S."/>
            <person name="Walsh D.A."/>
            <person name="Denef V.J."/>
            <person name="McMahon K.D."/>
            <person name="Konstantinidis K.T."/>
            <person name="Eloe-Fadrosh E.A."/>
            <person name="Kyrpides N.C."/>
            <person name="Woyke T."/>
        </authorList>
    </citation>
    <scope>NUCLEOTIDE SEQUENCE</scope>
    <source>
        <strain evidence="2">GVMAG-M-3300023184-178</strain>
    </source>
</reference>
<sequence length="153" mass="18214">MPVNRTRINKMRKNKTRKNTSIGKSKKFEQEIILTFLQTLNMIKLYHWKTYSYATHKATDELYSKLNDHMDSFVEIMLGKNGDRVNLTRVKSISLKDYTSVSDFKREILKFREFLIKLNTNKSMENLANTDLYNVRDEILGDINQFLYLLTFK</sequence>
<evidence type="ECO:0000256" key="1">
    <source>
        <dbReference type="SAM" id="MobiDB-lite"/>
    </source>
</evidence>
<proteinExistence type="predicted"/>
<feature type="compositionally biased region" description="Basic residues" evidence="1">
    <location>
        <begin position="7"/>
        <end position="18"/>
    </location>
</feature>